<evidence type="ECO:0000256" key="4">
    <source>
        <dbReference type="ARBA" id="ARBA00025078"/>
    </source>
</evidence>
<evidence type="ECO:0000313" key="6">
    <source>
        <dbReference type="Proteomes" id="UP001409585"/>
    </source>
</evidence>
<sequence length="91" mass="10172">MDKPPLHNKAAALYYDGQGAPRLSAKGTDATAEQIIAIAEEHWRPIFENDLLVNLLCQLELEQEIPENLFKTVAHIIAFAHELEVCLPPEP</sequence>
<comment type="similarity">
    <text evidence="1">Belongs to the type III secretion exporter family.</text>
</comment>
<dbReference type="PANTHER" id="PTHR30531">
    <property type="entry name" value="FLAGELLAR BIOSYNTHETIC PROTEIN FLHB"/>
    <property type="match status" value="1"/>
</dbReference>
<dbReference type="Gene3D" id="3.40.1690.10">
    <property type="entry name" value="secretion proteins EscU"/>
    <property type="match status" value="1"/>
</dbReference>
<dbReference type="PANTHER" id="PTHR30531:SF12">
    <property type="entry name" value="FLAGELLAR BIOSYNTHETIC PROTEIN FLHB"/>
    <property type="match status" value="1"/>
</dbReference>
<comment type="function">
    <text evidence="4">Required for formation of the rod structure in the basal body of the flagellar apparatus. Together with FliI and FliH, may constitute the export apparatus of flagellin.</text>
</comment>
<evidence type="ECO:0000256" key="1">
    <source>
        <dbReference type="ARBA" id="ARBA00010690"/>
    </source>
</evidence>
<organism evidence="5 6">
    <name type="scientific">Halioxenophilus aromaticivorans</name>
    <dbReference type="NCBI Taxonomy" id="1306992"/>
    <lineage>
        <taxon>Bacteria</taxon>
        <taxon>Pseudomonadati</taxon>
        <taxon>Pseudomonadota</taxon>
        <taxon>Gammaproteobacteria</taxon>
        <taxon>Alteromonadales</taxon>
        <taxon>Alteromonadaceae</taxon>
        <taxon>Halioxenophilus</taxon>
    </lineage>
</organism>
<accession>A0AAV3TVY1</accession>
<comment type="caution">
    <text evidence="5">The sequence shown here is derived from an EMBL/GenBank/DDBJ whole genome shotgun (WGS) entry which is preliminary data.</text>
</comment>
<dbReference type="Pfam" id="PF01312">
    <property type="entry name" value="Bac_export_2"/>
    <property type="match status" value="1"/>
</dbReference>
<evidence type="ECO:0000313" key="5">
    <source>
        <dbReference type="EMBL" id="GAA4929175.1"/>
    </source>
</evidence>
<dbReference type="GO" id="GO:0005886">
    <property type="term" value="C:plasma membrane"/>
    <property type="evidence" value="ECO:0007669"/>
    <property type="project" value="TreeGrafter"/>
</dbReference>
<dbReference type="AlphaFoldDB" id="A0AAV3TVY1"/>
<dbReference type="EMBL" id="BAABLX010000001">
    <property type="protein sequence ID" value="GAA4929175.1"/>
    <property type="molecule type" value="Genomic_DNA"/>
</dbReference>
<evidence type="ECO:0000256" key="2">
    <source>
        <dbReference type="ARBA" id="ARBA00021622"/>
    </source>
</evidence>
<protein>
    <recommendedName>
        <fullName evidence="2">Flagellar biosynthetic protein FlhB</fullName>
    </recommendedName>
</protein>
<name>A0AAV3TVY1_9ALTE</name>
<keyword evidence="3" id="KW-1006">Bacterial flagellum protein export</keyword>
<dbReference type="SUPFAM" id="SSF160544">
    <property type="entry name" value="EscU C-terminal domain-like"/>
    <property type="match status" value="1"/>
</dbReference>
<dbReference type="RefSeq" id="WP_345415383.1">
    <property type="nucleotide sequence ID" value="NZ_AP031496.1"/>
</dbReference>
<gene>
    <name evidence="5" type="ORF">GCM10025791_01040</name>
</gene>
<reference evidence="6" key="1">
    <citation type="journal article" date="2019" name="Int. J. Syst. Evol. Microbiol.">
        <title>The Global Catalogue of Microorganisms (GCM) 10K type strain sequencing project: providing services to taxonomists for standard genome sequencing and annotation.</title>
        <authorList>
            <consortium name="The Broad Institute Genomics Platform"/>
            <consortium name="The Broad Institute Genome Sequencing Center for Infectious Disease"/>
            <person name="Wu L."/>
            <person name="Ma J."/>
        </authorList>
    </citation>
    <scope>NUCLEOTIDE SEQUENCE [LARGE SCALE GENOMIC DNA]</scope>
    <source>
        <strain evidence="6">JCM 19134</strain>
    </source>
</reference>
<dbReference type="Proteomes" id="UP001409585">
    <property type="component" value="Unassembled WGS sequence"/>
</dbReference>
<evidence type="ECO:0000256" key="3">
    <source>
        <dbReference type="ARBA" id="ARBA00023225"/>
    </source>
</evidence>
<dbReference type="InterPro" id="IPR006135">
    <property type="entry name" value="T3SS_substrate_exporter"/>
</dbReference>
<dbReference type="InterPro" id="IPR029025">
    <property type="entry name" value="T3SS_substrate_exporter_C"/>
</dbReference>
<proteinExistence type="inferred from homology"/>
<keyword evidence="3" id="KW-0813">Transport</keyword>
<dbReference type="GO" id="GO:0009306">
    <property type="term" value="P:protein secretion"/>
    <property type="evidence" value="ECO:0007669"/>
    <property type="project" value="InterPro"/>
</dbReference>
<keyword evidence="6" id="KW-1185">Reference proteome</keyword>
<keyword evidence="3" id="KW-0653">Protein transport</keyword>